<feature type="region of interest" description="Disordered" evidence="1">
    <location>
        <begin position="1"/>
        <end position="29"/>
    </location>
</feature>
<evidence type="ECO:0000313" key="5">
    <source>
        <dbReference type="Proteomes" id="UP001583177"/>
    </source>
</evidence>
<dbReference type="InterPro" id="IPR008250">
    <property type="entry name" value="ATPase_P-typ_transduc_dom_A_sf"/>
</dbReference>
<dbReference type="Pfam" id="PF16209">
    <property type="entry name" value="PhoLip_ATPase_N"/>
    <property type="match status" value="1"/>
</dbReference>
<reference evidence="4 5" key="1">
    <citation type="journal article" date="2024" name="IMA Fungus">
        <title>IMA Genome - F19 : A genome assembly and annotation guide to empower mycologists, including annotated draft genome sequences of Ceratocystis pirilliformis, Diaporthe australafricana, Fusarium ophioides, Paecilomyces lecythidis, and Sporothrix stenoceras.</title>
        <authorList>
            <person name="Aylward J."/>
            <person name="Wilson A.M."/>
            <person name="Visagie C.M."/>
            <person name="Spraker J."/>
            <person name="Barnes I."/>
            <person name="Buitendag C."/>
            <person name="Ceriani C."/>
            <person name="Del Mar Angel L."/>
            <person name="du Plessis D."/>
            <person name="Fuchs T."/>
            <person name="Gasser K."/>
            <person name="Kramer D."/>
            <person name="Li W."/>
            <person name="Munsamy K."/>
            <person name="Piso A."/>
            <person name="Price J.L."/>
            <person name="Sonnekus B."/>
            <person name="Thomas C."/>
            <person name="van der Nest A."/>
            <person name="van Dijk A."/>
            <person name="van Heerden A."/>
            <person name="van Vuuren N."/>
            <person name="Yilmaz N."/>
            <person name="Duong T.A."/>
            <person name="van der Merwe N.A."/>
            <person name="Wingfield M.J."/>
            <person name="Wingfield B.D."/>
        </authorList>
    </citation>
    <scope>NUCLEOTIDE SEQUENCE [LARGE SCALE GENOMIC DNA]</scope>
    <source>
        <strain evidence="4 5">CMW 18300</strain>
    </source>
</reference>
<proteinExistence type="predicted"/>
<comment type="caution">
    <text evidence="4">The sequence shown here is derived from an EMBL/GenBank/DDBJ whole genome shotgun (WGS) entry which is preliminary data.</text>
</comment>
<dbReference type="PANTHER" id="PTHR24092:SF174">
    <property type="entry name" value="PHOSPHOLIPID-TRANSPORTING ATPASE DNF3-RELATED"/>
    <property type="match status" value="1"/>
</dbReference>
<dbReference type="PANTHER" id="PTHR24092">
    <property type="entry name" value="PROBABLE PHOSPHOLIPID-TRANSPORTING ATPASE"/>
    <property type="match status" value="1"/>
</dbReference>
<dbReference type="InterPro" id="IPR059000">
    <property type="entry name" value="ATPase_P-type_domA"/>
</dbReference>
<dbReference type="Gene3D" id="2.70.150.10">
    <property type="entry name" value="Calcium-transporting ATPase, cytoplasmic transduction domain A"/>
    <property type="match status" value="1"/>
</dbReference>
<dbReference type="EMBL" id="JAWRVE010000139">
    <property type="protein sequence ID" value="KAL1854447.1"/>
    <property type="molecule type" value="Genomic_DNA"/>
</dbReference>
<gene>
    <name evidence="4" type="ORF">Daus18300_011467</name>
</gene>
<evidence type="ECO:0000313" key="4">
    <source>
        <dbReference type="EMBL" id="KAL1854447.1"/>
    </source>
</evidence>
<dbReference type="InterPro" id="IPR023298">
    <property type="entry name" value="ATPase_P-typ_TM_dom_sf"/>
</dbReference>
<evidence type="ECO:0000256" key="1">
    <source>
        <dbReference type="SAM" id="MobiDB-lite"/>
    </source>
</evidence>
<dbReference type="SUPFAM" id="SSF81653">
    <property type="entry name" value="Calcium ATPase, transduction domain A"/>
    <property type="match status" value="1"/>
</dbReference>
<evidence type="ECO:0008006" key="6">
    <source>
        <dbReference type="Google" id="ProtNLM"/>
    </source>
</evidence>
<accession>A0ABR3W6T5</accession>
<organism evidence="4 5">
    <name type="scientific">Diaporthe australafricana</name>
    <dbReference type="NCBI Taxonomy" id="127596"/>
    <lineage>
        <taxon>Eukaryota</taxon>
        <taxon>Fungi</taxon>
        <taxon>Dikarya</taxon>
        <taxon>Ascomycota</taxon>
        <taxon>Pezizomycotina</taxon>
        <taxon>Sordariomycetes</taxon>
        <taxon>Sordariomycetidae</taxon>
        <taxon>Diaporthales</taxon>
        <taxon>Diaporthaceae</taxon>
        <taxon>Diaporthe</taxon>
    </lineage>
</organism>
<dbReference type="Pfam" id="PF00122">
    <property type="entry name" value="E1-E2_ATPase"/>
    <property type="match status" value="1"/>
</dbReference>
<dbReference type="Proteomes" id="UP001583177">
    <property type="component" value="Unassembled WGS sequence"/>
</dbReference>
<evidence type="ECO:0000259" key="3">
    <source>
        <dbReference type="Pfam" id="PF16209"/>
    </source>
</evidence>
<dbReference type="SUPFAM" id="SSF81665">
    <property type="entry name" value="Calcium ATPase, transmembrane domain M"/>
    <property type="match status" value="1"/>
</dbReference>
<feature type="domain" description="P-type ATPase N-terminal" evidence="3">
    <location>
        <begin position="31"/>
        <end position="90"/>
    </location>
</feature>
<dbReference type="InterPro" id="IPR032631">
    <property type="entry name" value="P-type_ATPase_N"/>
</dbReference>
<keyword evidence="5" id="KW-1185">Reference proteome</keyword>
<feature type="domain" description="P-type ATPase A" evidence="2">
    <location>
        <begin position="154"/>
        <end position="210"/>
    </location>
</feature>
<evidence type="ECO:0000259" key="2">
    <source>
        <dbReference type="Pfam" id="PF00122"/>
    </source>
</evidence>
<name>A0ABR3W6T5_9PEZI</name>
<sequence>MFWSWRKPVPASRNGRKIPISAPRSQPLEDERRHKPYISNTIKTSKYNAFDFLPRQLVYQFSRLANAYILDISILQVIPGFSTTGKFTTLIPLVILLGLVIAKEGYYDWKRHRQDAVENKRKAVVLGDAISASKASAALTEQPWEEDSSIGLQWMYTRWRDLRVGDIIRLSRDEDVPADVIILYADGENGLAYVETMALNGETSLKPKQRPTGLPDCSTIDAIATCQATLHVEDPNANLYRFDSKFTIDSITIPLNLDQDIY</sequence>
<protein>
    <recommendedName>
        <fullName evidence="6">P-type ATPase N-terminal domain-containing protein</fullName>
    </recommendedName>
</protein>